<dbReference type="EMBL" id="JBJQND010000002">
    <property type="protein sequence ID" value="KAL3885579.1"/>
    <property type="molecule type" value="Genomic_DNA"/>
</dbReference>
<evidence type="ECO:0000313" key="2">
    <source>
        <dbReference type="EMBL" id="KAL3885579.1"/>
    </source>
</evidence>
<proteinExistence type="predicted"/>
<evidence type="ECO:0000313" key="1">
    <source>
        <dbReference type="EMBL" id="KAL3885444.1"/>
    </source>
</evidence>
<evidence type="ECO:0000313" key="3">
    <source>
        <dbReference type="Proteomes" id="UP001634394"/>
    </source>
</evidence>
<dbReference type="PANTHER" id="PTHR31362:SF0">
    <property type="entry name" value="EXOSTOSIN DOMAIN-CONTAINING PROTEIN-RELATED"/>
    <property type="match status" value="1"/>
</dbReference>
<dbReference type="AlphaFoldDB" id="A0ABD3XH32"/>
<gene>
    <name evidence="1" type="ORF">ACJMK2_025501</name>
    <name evidence="2" type="ORF">ACJMK2_025630</name>
</gene>
<protein>
    <submittedName>
        <fullName evidence="2">Uncharacterized protein</fullName>
    </submittedName>
</protein>
<dbReference type="Pfam" id="PF03385">
    <property type="entry name" value="STELLO"/>
    <property type="match status" value="1"/>
</dbReference>
<reference evidence="2 3" key="1">
    <citation type="submission" date="2024-11" db="EMBL/GenBank/DDBJ databases">
        <title>Chromosome-level genome assembly of the freshwater bivalve Anodonta woodiana.</title>
        <authorList>
            <person name="Chen X."/>
        </authorList>
    </citation>
    <scope>NUCLEOTIDE SEQUENCE [LARGE SCALE GENOMIC DNA]</scope>
    <source>
        <strain evidence="2">MN2024</strain>
        <tissue evidence="2">Gills</tissue>
    </source>
</reference>
<dbReference type="EMBL" id="JBJQND010000002">
    <property type="protein sequence ID" value="KAL3885444.1"/>
    <property type="molecule type" value="Genomic_DNA"/>
</dbReference>
<comment type="caution">
    <text evidence="2">The sequence shown here is derived from an EMBL/GenBank/DDBJ whole genome shotgun (WGS) entry which is preliminary data.</text>
</comment>
<name>A0ABD3XH32_SINWO</name>
<dbReference type="Proteomes" id="UP001634394">
    <property type="component" value="Unassembled WGS sequence"/>
</dbReference>
<dbReference type="PANTHER" id="PTHR31362">
    <property type="entry name" value="GLYCOSYLTRANSFERASE STELLO1-RELATED"/>
    <property type="match status" value="1"/>
</dbReference>
<keyword evidence="3" id="KW-1185">Reference proteome</keyword>
<sequence length="457" mass="53154">MNSWTEKKYVFVIMILSSLLVYETDYMVKRCRHDTCKTDNQIETVIAKSIHIDTPLQVLDSRIQNELPNSKNTLFTGKRFREVPLIRKFENEIYFVNDNKKNCTNWAVVTTIFKPSESVQHIADSPKWCLVVVADIQTQSKESYLSALGKLGDKVVFLEPADHDKLYPAISKALPWKHFGRKNIGYMYAIHHGGEYIWDFDDDNVGLIDSKMLTAKTNFSYLIPCSGFSKPMMNPYPYFGVNETYSWPRGFPLEEIRNPHVCPELCQSNASMTIGVIQSLANKQPDVDAIYRFTRNNPFDFQATLKNHQLLVIPKGVYTPFNAQATLWAKPAFPYLPLPISVDGRVTDIWRSYFAEYFFHKDNITLIFTPPYVRQDRNPHNILKDLDAENDLYMRSNVLIQLLSELYNTEHSIDLHHLYDELYKRGYIELDDLIFIRAWVKTVKAIFKEREATVLNK</sequence>
<accession>A0ABD3XH32</accession>
<organism evidence="2 3">
    <name type="scientific">Sinanodonta woodiana</name>
    <name type="common">Chinese pond mussel</name>
    <name type="synonym">Anodonta woodiana</name>
    <dbReference type="NCBI Taxonomy" id="1069815"/>
    <lineage>
        <taxon>Eukaryota</taxon>
        <taxon>Metazoa</taxon>
        <taxon>Spiralia</taxon>
        <taxon>Lophotrochozoa</taxon>
        <taxon>Mollusca</taxon>
        <taxon>Bivalvia</taxon>
        <taxon>Autobranchia</taxon>
        <taxon>Heteroconchia</taxon>
        <taxon>Palaeoheterodonta</taxon>
        <taxon>Unionida</taxon>
        <taxon>Unionoidea</taxon>
        <taxon>Unionidae</taxon>
        <taxon>Unioninae</taxon>
        <taxon>Sinanodonta</taxon>
    </lineage>
</organism>
<dbReference type="InterPro" id="IPR005049">
    <property type="entry name" value="STL-like"/>
</dbReference>